<dbReference type="KEGG" id="wsu:WS1778"/>
<dbReference type="GO" id="GO:0031564">
    <property type="term" value="P:transcription antitermination"/>
    <property type="evidence" value="ECO:0007669"/>
    <property type="project" value="UniProtKB-UniRule"/>
</dbReference>
<evidence type="ECO:0000313" key="9">
    <source>
        <dbReference type="EMBL" id="CAE10800.1"/>
    </source>
</evidence>
<evidence type="ECO:0000256" key="3">
    <source>
        <dbReference type="ARBA" id="ARBA00022814"/>
    </source>
</evidence>
<name>Q7M8A7_WOLSU</name>
<evidence type="ECO:0000313" key="10">
    <source>
        <dbReference type="Proteomes" id="UP000000422"/>
    </source>
</evidence>
<feature type="domain" description="S1 motif" evidence="8">
    <location>
        <begin position="139"/>
        <end position="205"/>
    </location>
</feature>
<dbReference type="RefSeq" id="WP_011139583.1">
    <property type="nucleotide sequence ID" value="NC_005090.1"/>
</dbReference>
<dbReference type="SUPFAM" id="SSF54814">
    <property type="entry name" value="Prokaryotic type KH domain (KH-domain type II)"/>
    <property type="match status" value="2"/>
</dbReference>
<sequence>MEKILDIIELIAYEKGLKIDSVAGAVKEAIIITAKKSLDEHIAYDVEIDKKNKTLKLYQKILVCPPGDERLSSDPDNHISITEAKEMDEEVEVGDELRYELSLENMSRSAVNTLYKELEFHIQRLIETQLFEKYKSQVGKIVSGSVVRVDDEGNTFVEIDEIRAFLPKKNRIKGESFKVGNVVGAILKHVSIDRKNGIQIELSRTTPKLLEELLRLEVPEIKDGDVTIEKCARIPGERAKVAISSSSPKIDAVGATVGVKGVRINAVGKELKNENIDCIEYSPIPEMFVARSLSPALISSVKIDGTKAIVTLPSEQKPKAIGKNGINIRLASMLTGYEIELIEQGGVLGIPTASLTQTPKEEKKDISSLASLFKE</sequence>
<evidence type="ECO:0000256" key="1">
    <source>
        <dbReference type="ARBA" id="ARBA00022472"/>
    </source>
</evidence>
<dbReference type="SMART" id="SM00316">
    <property type="entry name" value="S1"/>
    <property type="match status" value="1"/>
</dbReference>
<keyword evidence="6 7" id="KW-0804">Transcription</keyword>
<reference evidence="9 10" key="1">
    <citation type="journal article" date="2003" name="Proc. Natl. Acad. Sci. U.S.A.">
        <title>Complete genome sequence and analysis of Wolinella succinogenes.</title>
        <authorList>
            <person name="Baar C."/>
            <person name="Eppinger M."/>
            <person name="Raddatz G."/>
            <person name="Simon JM."/>
            <person name="Lanz C."/>
            <person name="Klimmek O."/>
            <person name="Nandakumar R."/>
            <person name="Gross R."/>
            <person name="Rosinus A."/>
            <person name="Keller H."/>
            <person name="Jagtap P."/>
            <person name="Linke B."/>
            <person name="Meyer F."/>
            <person name="Lederer H."/>
            <person name="Schuster S.C."/>
        </authorList>
    </citation>
    <scope>NUCLEOTIDE SEQUENCE [LARGE SCALE GENOMIC DNA]</scope>
    <source>
        <strain evidence="10">ATCC 29543 / DSM 1740 / CCUG 13145 / JCM 31913 / LMG 7466 / NCTC 11488 / FDC 602W</strain>
    </source>
</reference>
<proteinExistence type="inferred from homology"/>
<evidence type="ECO:0000256" key="6">
    <source>
        <dbReference type="ARBA" id="ARBA00023163"/>
    </source>
</evidence>
<evidence type="ECO:0000256" key="7">
    <source>
        <dbReference type="HAMAP-Rule" id="MF_00945"/>
    </source>
</evidence>
<dbReference type="PROSITE" id="PS50126">
    <property type="entry name" value="S1"/>
    <property type="match status" value="1"/>
</dbReference>
<dbReference type="Gene3D" id="3.30.1480.10">
    <property type="entry name" value="NusA, N-terminal domain"/>
    <property type="match status" value="1"/>
</dbReference>
<dbReference type="SUPFAM" id="SSF69705">
    <property type="entry name" value="Transcription factor NusA, N-terminal domain"/>
    <property type="match status" value="1"/>
</dbReference>
<comment type="subunit">
    <text evidence="7">Monomer. Binds directly to the core enzyme of the DNA-dependent RNA polymerase and to nascent RNA.</text>
</comment>
<dbReference type="InterPro" id="IPR010213">
    <property type="entry name" value="TF_NusA"/>
</dbReference>
<dbReference type="InterPro" id="IPR025249">
    <property type="entry name" value="TF_NusA_KH_1st"/>
</dbReference>
<gene>
    <name evidence="9" type="primary">NUSA</name>
    <name evidence="7" type="synonym">nusA</name>
    <name evidence="9" type="ordered locus">WS1778</name>
</gene>
<dbReference type="eggNOG" id="COG0195">
    <property type="taxonomic scope" value="Bacteria"/>
</dbReference>
<dbReference type="GO" id="GO:0003746">
    <property type="term" value="F:translation elongation factor activity"/>
    <property type="evidence" value="ECO:0007669"/>
    <property type="project" value="UniProtKB-KW"/>
</dbReference>
<comment type="similarity">
    <text evidence="7">Belongs to the NusA family.</text>
</comment>
<dbReference type="HAMAP" id="MF_00945_B">
    <property type="entry name" value="NusA_B"/>
    <property type="match status" value="1"/>
</dbReference>
<dbReference type="NCBIfam" id="TIGR01953">
    <property type="entry name" value="NusA"/>
    <property type="match status" value="1"/>
</dbReference>
<comment type="function">
    <text evidence="7">Participates in both transcription termination and antitermination.</text>
</comment>
<dbReference type="InterPro" id="IPR030842">
    <property type="entry name" value="TF_NusA_bacterial"/>
</dbReference>
<dbReference type="GO" id="GO:0003723">
    <property type="term" value="F:RNA binding"/>
    <property type="evidence" value="ECO:0007669"/>
    <property type="project" value="UniProtKB-UniRule"/>
</dbReference>
<accession>Q7M8A7</accession>
<dbReference type="Gene3D" id="2.40.50.140">
    <property type="entry name" value="Nucleic acid-binding proteins"/>
    <property type="match status" value="1"/>
</dbReference>
<dbReference type="CDD" id="cd22529">
    <property type="entry name" value="KH-II_NusA_rpt2"/>
    <property type="match status" value="1"/>
</dbReference>
<evidence type="ECO:0000256" key="5">
    <source>
        <dbReference type="ARBA" id="ARBA00023015"/>
    </source>
</evidence>
<dbReference type="PANTHER" id="PTHR22648">
    <property type="entry name" value="TRANSCRIPTION TERMINATION FACTOR NUSA"/>
    <property type="match status" value="1"/>
</dbReference>
<dbReference type="PANTHER" id="PTHR22648:SF0">
    <property type="entry name" value="TRANSCRIPTION TERMINATION_ANTITERMINATION PROTEIN NUSA"/>
    <property type="match status" value="1"/>
</dbReference>
<dbReference type="InterPro" id="IPR012340">
    <property type="entry name" value="NA-bd_OB-fold"/>
</dbReference>
<dbReference type="Pfam" id="PF13184">
    <property type="entry name" value="KH_NusA_1st"/>
    <property type="match status" value="1"/>
</dbReference>
<keyword evidence="9" id="KW-0648">Protein biosynthesis</keyword>
<dbReference type="GO" id="GO:0005829">
    <property type="term" value="C:cytosol"/>
    <property type="evidence" value="ECO:0007669"/>
    <property type="project" value="TreeGrafter"/>
</dbReference>
<keyword evidence="2 7" id="KW-0963">Cytoplasm</keyword>
<dbReference type="InterPro" id="IPR013735">
    <property type="entry name" value="TF_NusA_N"/>
</dbReference>
<organism evidence="10">
    <name type="scientific">Wolinella succinogenes (strain ATCC 29543 / DSM 1740 / CCUG 13145 / JCM 31913 / LMG 7466 / NCTC 11488 / FDC 602W)</name>
    <name type="common">Vibrio succinogenes</name>
    <dbReference type="NCBI Taxonomy" id="273121"/>
    <lineage>
        <taxon>Bacteria</taxon>
        <taxon>Pseudomonadati</taxon>
        <taxon>Campylobacterota</taxon>
        <taxon>Epsilonproteobacteria</taxon>
        <taxon>Campylobacterales</taxon>
        <taxon>Helicobacteraceae</taxon>
        <taxon>Wolinella</taxon>
    </lineage>
</organism>
<dbReference type="InterPro" id="IPR015946">
    <property type="entry name" value="KH_dom-like_a/b"/>
</dbReference>
<dbReference type="GO" id="GO:0003700">
    <property type="term" value="F:DNA-binding transcription factor activity"/>
    <property type="evidence" value="ECO:0007669"/>
    <property type="project" value="InterPro"/>
</dbReference>
<dbReference type="GO" id="GO:0006353">
    <property type="term" value="P:DNA-templated transcription termination"/>
    <property type="evidence" value="ECO:0007669"/>
    <property type="project" value="UniProtKB-UniRule"/>
</dbReference>
<protein>
    <recommendedName>
        <fullName evidence="7">Transcription termination/antitermination protein NusA</fullName>
    </recommendedName>
</protein>
<dbReference type="HOGENOM" id="CLU_029242_2_6_7"/>
<evidence type="ECO:0000259" key="8">
    <source>
        <dbReference type="PROSITE" id="PS50126"/>
    </source>
</evidence>
<dbReference type="InterPro" id="IPR058582">
    <property type="entry name" value="KH_NusA_2nd"/>
</dbReference>
<keyword evidence="4 7" id="KW-0694">RNA-binding</keyword>
<keyword evidence="9" id="KW-0251">Elongation factor</keyword>
<evidence type="ECO:0000256" key="2">
    <source>
        <dbReference type="ARBA" id="ARBA00022490"/>
    </source>
</evidence>
<keyword evidence="5 7" id="KW-0805">Transcription regulation</keyword>
<dbReference type="InterPro" id="IPR036555">
    <property type="entry name" value="NusA_N_sf"/>
</dbReference>
<dbReference type="EMBL" id="BX571661">
    <property type="protein sequence ID" value="CAE10800.1"/>
    <property type="molecule type" value="Genomic_DNA"/>
</dbReference>
<dbReference type="Gene3D" id="3.30.300.20">
    <property type="match status" value="2"/>
</dbReference>
<dbReference type="SUPFAM" id="SSF50249">
    <property type="entry name" value="Nucleic acid-binding proteins"/>
    <property type="match status" value="1"/>
</dbReference>
<comment type="subcellular location">
    <subcellularLocation>
        <location evidence="7">Cytoplasm</location>
    </subcellularLocation>
</comment>
<dbReference type="Proteomes" id="UP000000422">
    <property type="component" value="Chromosome"/>
</dbReference>
<keyword evidence="3 7" id="KW-0889">Transcription antitermination</keyword>
<dbReference type="Pfam" id="PF23095">
    <property type="entry name" value="KH_NusA_C"/>
    <property type="match status" value="1"/>
</dbReference>
<keyword evidence="1 7" id="KW-0806">Transcription termination</keyword>
<dbReference type="InterPro" id="IPR003029">
    <property type="entry name" value="S1_domain"/>
</dbReference>
<dbReference type="Pfam" id="PF08529">
    <property type="entry name" value="NusA_N"/>
    <property type="match status" value="1"/>
</dbReference>
<dbReference type="AlphaFoldDB" id="Q7M8A7"/>
<evidence type="ECO:0000256" key="4">
    <source>
        <dbReference type="ARBA" id="ARBA00022884"/>
    </source>
</evidence>
<keyword evidence="10" id="KW-1185">Reference proteome</keyword>
<dbReference type="FunFam" id="3.30.300.20:FF:000002">
    <property type="entry name" value="Transcription termination/antitermination protein NusA"/>
    <property type="match status" value="1"/>
</dbReference>
<dbReference type="InterPro" id="IPR009019">
    <property type="entry name" value="KH_sf_prok-type"/>
</dbReference>
<dbReference type="STRING" id="273121.WS1778"/>